<dbReference type="PANTHER" id="PTHR41368">
    <property type="entry name" value="PROTEIN YGHO"/>
    <property type="match status" value="1"/>
</dbReference>
<dbReference type="Gene3D" id="3.40.630.30">
    <property type="match status" value="1"/>
</dbReference>
<dbReference type="SUPFAM" id="SSF55729">
    <property type="entry name" value="Acyl-CoA N-acyltransferases (Nat)"/>
    <property type="match status" value="1"/>
</dbReference>
<dbReference type="RefSeq" id="WP_088874884.1">
    <property type="nucleotide sequence ID" value="NZ_CP022112.1"/>
</dbReference>
<dbReference type="KEGG" id="nao:Y958_26640"/>
<reference evidence="1 2" key="1">
    <citation type="submission" date="2017-06" db="EMBL/GenBank/DDBJ databases">
        <title>Complete genome sequence of Nitrospirillum amazonense strain CBAmC, an endophytic nitrogen-fixing and plant growth-promoting bacterium, isolated from sugarcane.</title>
        <authorList>
            <person name="Schwab S."/>
            <person name="dos Santos Teixeira K.R."/>
            <person name="Simoes Araujo J.L."/>
            <person name="Soares Vidal M."/>
            <person name="Borges de Freitas H.R."/>
            <person name="Rivello Crivelaro A.L."/>
            <person name="Bueno de Camargo Nunes A."/>
            <person name="dos Santos C.M."/>
            <person name="Palmeira da Silva Rosa D."/>
            <person name="da Silva Padilha D."/>
            <person name="da Silva E."/>
            <person name="Araujo Terra L."/>
            <person name="Soares Mendes V."/>
            <person name="Farinelli L."/>
            <person name="Magalhaes Cruz L."/>
            <person name="Baldani J.I."/>
        </authorList>
    </citation>
    <scope>NUCLEOTIDE SEQUENCE [LARGE SCALE GENOMIC DNA]</scope>
    <source>
        <strain evidence="1 2">CBAmC</strain>
    </source>
</reference>
<dbReference type="Proteomes" id="UP000197153">
    <property type="component" value="Chromosome 3"/>
</dbReference>
<dbReference type="AlphaFoldDB" id="A0A248K0F4"/>
<organism evidence="1 2">
    <name type="scientific">Nitrospirillum viridazoti CBAmc</name>
    <dbReference type="NCBI Taxonomy" id="1441467"/>
    <lineage>
        <taxon>Bacteria</taxon>
        <taxon>Pseudomonadati</taxon>
        <taxon>Pseudomonadota</taxon>
        <taxon>Alphaproteobacteria</taxon>
        <taxon>Rhodospirillales</taxon>
        <taxon>Azospirillaceae</taxon>
        <taxon>Nitrospirillum</taxon>
        <taxon>Nitrospirillum viridazoti</taxon>
    </lineage>
</organism>
<dbReference type="InterPro" id="IPR016181">
    <property type="entry name" value="Acyl_CoA_acyltransferase"/>
</dbReference>
<sequence length="376" mass="42436">MTAIDIVPVTGPALLDRFIRLPERLHKNDPHYIAPLHLERKEALTAKNPFFGHADVQFWLARKDGRDVGRISAQIDHHALELRPDGTGQFGLIAAEDDPAVIKALLDVAADWLRARDMTRMQGPLNLNINEEIGLLVDGFGTPPMLLMGHDKPYLGPRLEEQGLRKEKDVYAYLYDITKDLPAGARRLIDRPLPKGITVRRMDFKRYDDEIKAVTSIFNDAWRDNWGFVPLTEVETDYLAKSLKPLLNPRLVRFVEQDGEAVGFIVCLPNLNEAIRDLNGKLLPLGWAKLLWRLKVAGLKTARVPLMGIRKAASQGMIGSLLPFLLIDAVRTDAAAMGFQHIELSWILEDNLPMRRINESLGGVAYKTYRIYEKAL</sequence>
<accession>A0A248K0F4</accession>
<dbReference type="PANTHER" id="PTHR41368:SF1">
    <property type="entry name" value="PROTEIN YGHO"/>
    <property type="match status" value="1"/>
</dbReference>
<dbReference type="GO" id="GO:0016787">
    <property type="term" value="F:hydrolase activity"/>
    <property type="evidence" value="ECO:0007669"/>
    <property type="project" value="UniProtKB-KW"/>
</dbReference>
<keyword evidence="2" id="KW-1185">Reference proteome</keyword>
<keyword evidence="1" id="KW-0378">Hydrolase</keyword>
<evidence type="ECO:0000313" key="2">
    <source>
        <dbReference type="Proteomes" id="UP000197153"/>
    </source>
</evidence>
<proteinExistence type="predicted"/>
<dbReference type="InterPro" id="IPR039968">
    <property type="entry name" value="BcerS-like"/>
</dbReference>
<gene>
    <name evidence="1" type="ORF">Y958_26640</name>
</gene>
<protein>
    <submittedName>
        <fullName evidence="1">dATP pyrophosphohydrolase</fullName>
    </submittedName>
</protein>
<evidence type="ECO:0000313" key="1">
    <source>
        <dbReference type="EMBL" id="ASG24455.1"/>
    </source>
</evidence>
<name>A0A248K0F4_9PROT</name>
<dbReference type="EMBL" id="CP022112">
    <property type="protein sequence ID" value="ASG24455.1"/>
    <property type="molecule type" value="Genomic_DNA"/>
</dbReference>